<feature type="non-terminal residue" evidence="2">
    <location>
        <position position="63"/>
    </location>
</feature>
<name>A0A5E4CPE8_MARMO</name>
<protein>
    <recommendedName>
        <fullName evidence="1">Calcyphosin-2 PH domain-containing protein</fullName>
    </recommendedName>
</protein>
<evidence type="ECO:0000259" key="1">
    <source>
        <dbReference type="Pfam" id="PF25348"/>
    </source>
</evidence>
<dbReference type="Pfam" id="PF25348">
    <property type="entry name" value="PH_CAYP2"/>
    <property type="match status" value="1"/>
</dbReference>
<dbReference type="EMBL" id="CABDUW010001626">
    <property type="protein sequence ID" value="VTJ83029.1"/>
    <property type="molecule type" value="Genomic_DNA"/>
</dbReference>
<keyword evidence="3" id="KW-1185">Reference proteome</keyword>
<gene>
    <name evidence="2" type="ORF">MONAX_5E046610</name>
</gene>
<proteinExistence type="predicted"/>
<feature type="domain" description="Calcyphosin-2 PH" evidence="1">
    <location>
        <begin position="6"/>
        <end position="56"/>
    </location>
</feature>
<sequence>NGREACRELIGFFFTHDQSLTMYEYRQFGKNRTNVLPFIQKNIYSHQSGRRKGKPYQLGDFYI</sequence>
<dbReference type="Proteomes" id="UP000335636">
    <property type="component" value="Unassembled WGS sequence"/>
</dbReference>
<dbReference type="AlphaFoldDB" id="A0A5E4CPE8"/>
<feature type="non-terminal residue" evidence="2">
    <location>
        <position position="1"/>
    </location>
</feature>
<organism evidence="2 3">
    <name type="scientific">Marmota monax</name>
    <name type="common">Woodchuck</name>
    <dbReference type="NCBI Taxonomy" id="9995"/>
    <lineage>
        <taxon>Eukaryota</taxon>
        <taxon>Metazoa</taxon>
        <taxon>Chordata</taxon>
        <taxon>Craniata</taxon>
        <taxon>Vertebrata</taxon>
        <taxon>Euteleostomi</taxon>
        <taxon>Mammalia</taxon>
        <taxon>Eutheria</taxon>
        <taxon>Euarchontoglires</taxon>
        <taxon>Glires</taxon>
        <taxon>Rodentia</taxon>
        <taxon>Sciuromorpha</taxon>
        <taxon>Sciuridae</taxon>
        <taxon>Xerinae</taxon>
        <taxon>Marmotini</taxon>
        <taxon>Marmota</taxon>
    </lineage>
</organism>
<evidence type="ECO:0000313" key="2">
    <source>
        <dbReference type="EMBL" id="VTJ83029.1"/>
    </source>
</evidence>
<accession>A0A5E4CPE8</accession>
<evidence type="ECO:0000313" key="3">
    <source>
        <dbReference type="Proteomes" id="UP000335636"/>
    </source>
</evidence>
<dbReference type="InterPro" id="IPR057461">
    <property type="entry name" value="CAYP2_PH"/>
</dbReference>
<reference evidence="2" key="1">
    <citation type="submission" date="2019-04" db="EMBL/GenBank/DDBJ databases">
        <authorList>
            <person name="Alioto T."/>
            <person name="Alioto T."/>
        </authorList>
    </citation>
    <scope>NUCLEOTIDE SEQUENCE [LARGE SCALE GENOMIC DNA]</scope>
</reference>
<comment type="caution">
    <text evidence="2">The sequence shown here is derived from an EMBL/GenBank/DDBJ whole genome shotgun (WGS) entry which is preliminary data.</text>
</comment>